<dbReference type="RefSeq" id="WP_092334976.1">
    <property type="nucleotide sequence ID" value="NZ_FNCP01000024.1"/>
</dbReference>
<dbReference type="PANTHER" id="PTHR46558">
    <property type="entry name" value="TRACRIPTIONAL REGULATORY PROTEIN-RELATED-RELATED"/>
    <property type="match status" value="1"/>
</dbReference>
<dbReference type="InterPro" id="IPR010982">
    <property type="entry name" value="Lambda_DNA-bd_dom_sf"/>
</dbReference>
<keyword evidence="4" id="KW-1185">Reference proteome</keyword>
<reference evidence="4" key="1">
    <citation type="submission" date="2016-10" db="EMBL/GenBank/DDBJ databases">
        <authorList>
            <person name="Varghese N."/>
            <person name="Submissions S."/>
        </authorList>
    </citation>
    <scope>NUCLEOTIDE SEQUENCE [LARGE SCALE GENOMIC DNA]</scope>
    <source>
        <strain evidence="4">DSM 8344</strain>
    </source>
</reference>
<evidence type="ECO:0000313" key="4">
    <source>
        <dbReference type="Proteomes" id="UP000198656"/>
    </source>
</evidence>
<dbReference type="Gene3D" id="1.10.260.40">
    <property type="entry name" value="lambda repressor-like DNA-binding domains"/>
    <property type="match status" value="1"/>
</dbReference>
<protein>
    <submittedName>
        <fullName evidence="3">Helix-turn-helix domain-containing protein</fullName>
    </submittedName>
</protein>
<dbReference type="OrthoDB" id="1786861at2"/>
<keyword evidence="1" id="KW-0238">DNA-binding</keyword>
<evidence type="ECO:0000259" key="2">
    <source>
        <dbReference type="PROSITE" id="PS50943"/>
    </source>
</evidence>
<evidence type="ECO:0000313" key="3">
    <source>
        <dbReference type="EMBL" id="SDI01317.1"/>
    </source>
</evidence>
<dbReference type="CDD" id="cd00093">
    <property type="entry name" value="HTH_XRE"/>
    <property type="match status" value="1"/>
</dbReference>
<gene>
    <name evidence="3" type="ORF">SAMN05443529_12443</name>
</gene>
<accession>A0A1G8H3V2</accession>
<dbReference type="PANTHER" id="PTHR46558:SF11">
    <property type="entry name" value="HTH-TYPE TRANSCRIPTIONAL REGULATOR XRE"/>
    <property type="match status" value="1"/>
</dbReference>
<organism evidence="3 4">
    <name type="scientific">Desulfosporosinus hippei DSM 8344</name>
    <dbReference type="NCBI Taxonomy" id="1121419"/>
    <lineage>
        <taxon>Bacteria</taxon>
        <taxon>Bacillati</taxon>
        <taxon>Bacillota</taxon>
        <taxon>Clostridia</taxon>
        <taxon>Eubacteriales</taxon>
        <taxon>Desulfitobacteriaceae</taxon>
        <taxon>Desulfosporosinus</taxon>
    </lineage>
</organism>
<sequence>MYQRLRDLREDSDLTQQELAILLKVSQATYSRYESGALNIPSTSLIQLAKFYKTSIDYLLGLTNNKRPY</sequence>
<evidence type="ECO:0000256" key="1">
    <source>
        <dbReference type="ARBA" id="ARBA00023125"/>
    </source>
</evidence>
<dbReference type="EMBL" id="FNCP01000024">
    <property type="protein sequence ID" value="SDI01317.1"/>
    <property type="molecule type" value="Genomic_DNA"/>
</dbReference>
<name>A0A1G8H3V2_9FIRM</name>
<dbReference type="Proteomes" id="UP000198656">
    <property type="component" value="Unassembled WGS sequence"/>
</dbReference>
<dbReference type="PROSITE" id="PS50943">
    <property type="entry name" value="HTH_CROC1"/>
    <property type="match status" value="1"/>
</dbReference>
<dbReference type="SMART" id="SM00530">
    <property type="entry name" value="HTH_XRE"/>
    <property type="match status" value="1"/>
</dbReference>
<dbReference type="STRING" id="1121419.SAMN05443529_12443"/>
<dbReference type="InterPro" id="IPR001387">
    <property type="entry name" value="Cro/C1-type_HTH"/>
</dbReference>
<dbReference type="AlphaFoldDB" id="A0A1G8H3V2"/>
<dbReference type="Pfam" id="PF01381">
    <property type="entry name" value="HTH_3"/>
    <property type="match status" value="1"/>
</dbReference>
<feature type="domain" description="HTH cro/C1-type" evidence="2">
    <location>
        <begin position="5"/>
        <end position="59"/>
    </location>
</feature>
<proteinExistence type="predicted"/>
<dbReference type="SUPFAM" id="SSF47413">
    <property type="entry name" value="lambda repressor-like DNA-binding domains"/>
    <property type="match status" value="1"/>
</dbReference>
<dbReference type="GO" id="GO:0003677">
    <property type="term" value="F:DNA binding"/>
    <property type="evidence" value="ECO:0007669"/>
    <property type="project" value="UniProtKB-KW"/>
</dbReference>